<sequence length="438" mass="48974">MTDTSWYKRALFRARGRELRLEVTLKEVRGKLESLQSAQKKHLAQRKQWTQEKVELDGQVTAFIVAATKRAQALKVAQWGREAVEKEMQGLKFRLSKSVRDVLDRDLETARSELRKAEHMMASLRDQRREDQDGRAAIQNELNAVKIALNDKHSVLVDSQAACDTLQGELIELQTHHEELQAVIEGLQSDKEELQAELDGLRSDLLEHQDLPMDEVLSPASSVSDVDEDLDDGEVYDPTGDLLPFDDNPPSSPPCLIAPMDLDCYRYARSYAQKLGKDSDGRDFFTRSQHRMRVILSRCAPSVDRGPFMALINDVCIENVQLVERLDASESSFQCAEDRADALQVEVEGFKTELGLERDNVAKLLKRLGEASIALRKGGAAGGEKGEEQLYTARSSTAANASAFVSSTASPSPEVDNSVWRGDGMVVLRFPKYHRACQ</sequence>
<feature type="coiled-coil region" evidence="1">
    <location>
        <begin position="326"/>
        <end position="353"/>
    </location>
</feature>
<name>A0A8T8T9B1_9BASI</name>
<keyword evidence="3" id="KW-1185">Reference proteome</keyword>
<dbReference type="AlphaFoldDB" id="A0A8T8T9B1"/>
<comment type="caution">
    <text evidence="2">The sequence shown here is derived from an EMBL/GenBank/DDBJ whole genome shotgun (WGS) entry which is preliminary data.</text>
</comment>
<reference evidence="2" key="1">
    <citation type="submission" date="2016-04" db="EMBL/GenBank/DDBJ databases">
        <authorList>
            <person name="Nguyen H.D."/>
            <person name="Samba Siva P."/>
            <person name="Cullis J."/>
            <person name="Levesque C.A."/>
            <person name="Hambleton S."/>
        </authorList>
    </citation>
    <scope>NUCLEOTIDE SEQUENCE</scope>
    <source>
        <strain evidence="2">DAOMC 236416</strain>
    </source>
</reference>
<feature type="coiled-coil region" evidence="1">
    <location>
        <begin position="163"/>
        <end position="211"/>
    </location>
</feature>
<organism evidence="2 3">
    <name type="scientific">Tilletia indica</name>
    <dbReference type="NCBI Taxonomy" id="43049"/>
    <lineage>
        <taxon>Eukaryota</taxon>
        <taxon>Fungi</taxon>
        <taxon>Dikarya</taxon>
        <taxon>Basidiomycota</taxon>
        <taxon>Ustilaginomycotina</taxon>
        <taxon>Exobasidiomycetes</taxon>
        <taxon>Tilletiales</taxon>
        <taxon>Tilletiaceae</taxon>
        <taxon>Tilletia</taxon>
    </lineage>
</organism>
<accession>A0A8T8T9B1</accession>
<reference evidence="2" key="2">
    <citation type="journal article" date="2019" name="IMA Fungus">
        <title>Genome sequencing and comparison of five Tilletia species to identify candidate genes for the detection of regulated species infecting wheat.</title>
        <authorList>
            <person name="Nguyen H.D.T."/>
            <person name="Sultana T."/>
            <person name="Kesanakurti P."/>
            <person name="Hambleton S."/>
        </authorList>
    </citation>
    <scope>NUCLEOTIDE SEQUENCE</scope>
    <source>
        <strain evidence="2">DAOMC 236416</strain>
    </source>
</reference>
<dbReference type="Proteomes" id="UP000077521">
    <property type="component" value="Unassembled WGS sequence"/>
</dbReference>
<evidence type="ECO:0000313" key="3">
    <source>
        <dbReference type="Proteomes" id="UP000077521"/>
    </source>
</evidence>
<dbReference type="EMBL" id="LWDF02000121">
    <property type="protein sequence ID" value="KAE8257201.1"/>
    <property type="molecule type" value="Genomic_DNA"/>
</dbReference>
<keyword evidence="1" id="KW-0175">Coiled coil</keyword>
<evidence type="ECO:0000313" key="2">
    <source>
        <dbReference type="EMBL" id="KAE8257201.1"/>
    </source>
</evidence>
<proteinExistence type="predicted"/>
<gene>
    <name evidence="2" type="ORF">A4X13_0g2514</name>
</gene>
<evidence type="ECO:0000256" key="1">
    <source>
        <dbReference type="SAM" id="Coils"/>
    </source>
</evidence>
<protein>
    <submittedName>
        <fullName evidence="2">Uncharacterized protein</fullName>
    </submittedName>
</protein>
<feature type="coiled-coil region" evidence="1">
    <location>
        <begin position="100"/>
        <end position="127"/>
    </location>
</feature>